<keyword evidence="8 19" id="KW-0728">SH3 domain</keyword>
<dbReference type="Pfam" id="PF14604">
    <property type="entry name" value="SH3_9"/>
    <property type="match status" value="1"/>
</dbReference>
<evidence type="ECO:0000256" key="12">
    <source>
        <dbReference type="ARBA" id="ARBA00022737"/>
    </source>
</evidence>
<dbReference type="InterPro" id="IPR035821">
    <property type="entry name" value="Sla1_SH3_3"/>
</dbReference>
<dbReference type="InterPro" id="IPR001452">
    <property type="entry name" value="SH3_domain"/>
</dbReference>
<comment type="subcellular location">
    <subcellularLocation>
        <location evidence="3">Cell membrane</location>
        <topology evidence="3">Peripheral membrane protein</topology>
        <orientation evidence="3">Cytoplasmic side</orientation>
    </subcellularLocation>
    <subcellularLocation>
        <location evidence="2">Cytoplasm</location>
        <location evidence="2">Cytoskeleton</location>
        <location evidence="2">Actin patch</location>
    </subcellularLocation>
    <subcellularLocation>
        <location evidence="1">Endosome membrane</location>
        <topology evidence="1">Peripheral membrane protein</topology>
        <orientation evidence="1">Cytoplasmic side</orientation>
    </subcellularLocation>
</comment>
<feature type="compositionally biased region" description="Pro residues" evidence="20">
    <location>
        <begin position="1059"/>
        <end position="1069"/>
    </location>
</feature>
<feature type="compositionally biased region" description="Low complexity" evidence="20">
    <location>
        <begin position="151"/>
        <end position="164"/>
    </location>
</feature>
<protein>
    <recommendedName>
        <fullName evidence="7">Actin cytoskeleton-regulatory complex protein SLA1</fullName>
    </recommendedName>
    <alternativeName>
        <fullName evidence="5 6">High osmolarity signaling protein SHO1</fullName>
    </alternativeName>
    <alternativeName>
        <fullName evidence="17 18">Osmosensor SHO1</fullName>
    </alternativeName>
</protein>
<evidence type="ECO:0000256" key="6">
    <source>
        <dbReference type="ARBA" id="ARBA00017350"/>
    </source>
</evidence>
<evidence type="ECO:0000256" key="9">
    <source>
        <dbReference type="ARBA" id="ARBA00022475"/>
    </source>
</evidence>
<evidence type="ECO:0000256" key="5">
    <source>
        <dbReference type="ARBA" id="ARBA00016255"/>
    </source>
</evidence>
<dbReference type="GO" id="GO:0030674">
    <property type="term" value="F:protein-macromolecule adaptor activity"/>
    <property type="evidence" value="ECO:0007669"/>
    <property type="project" value="InterPro"/>
</dbReference>
<evidence type="ECO:0000256" key="10">
    <source>
        <dbReference type="ARBA" id="ARBA00022490"/>
    </source>
</evidence>
<dbReference type="GO" id="GO:0010008">
    <property type="term" value="C:endosome membrane"/>
    <property type="evidence" value="ECO:0007669"/>
    <property type="project" value="UniProtKB-SubCell"/>
</dbReference>
<dbReference type="Pfam" id="PF00018">
    <property type="entry name" value="SH3_1"/>
    <property type="match status" value="1"/>
</dbReference>
<dbReference type="FunFam" id="2.30.30.40:FF:000256">
    <property type="entry name" value="Actin cytoskeleton-regulatory complex protein SLA1"/>
    <property type="match status" value="1"/>
</dbReference>
<keyword evidence="10" id="KW-0963">Cytoplasm</keyword>
<evidence type="ECO:0000256" key="14">
    <source>
        <dbReference type="ARBA" id="ARBA00023136"/>
    </source>
</evidence>
<evidence type="ECO:0000256" key="1">
    <source>
        <dbReference type="ARBA" id="ARBA00004125"/>
    </source>
</evidence>
<dbReference type="GO" id="GO:0006897">
    <property type="term" value="P:endocytosis"/>
    <property type="evidence" value="ECO:0007669"/>
    <property type="project" value="UniProtKB-KW"/>
</dbReference>
<keyword evidence="12" id="KW-0677">Repeat</keyword>
<evidence type="ECO:0000256" key="2">
    <source>
        <dbReference type="ARBA" id="ARBA00004134"/>
    </source>
</evidence>
<feature type="region of interest" description="Disordered" evidence="20">
    <location>
        <begin position="463"/>
        <end position="542"/>
    </location>
</feature>
<dbReference type="InterPro" id="IPR013761">
    <property type="entry name" value="SAM/pointed_sf"/>
</dbReference>
<dbReference type="PROSITE" id="PS50002">
    <property type="entry name" value="SH3"/>
    <property type="match status" value="2"/>
</dbReference>
<proteinExistence type="inferred from homology"/>
<dbReference type="OrthoDB" id="26539at2759"/>
<evidence type="ECO:0000256" key="3">
    <source>
        <dbReference type="ARBA" id="ARBA00004413"/>
    </source>
</evidence>
<feature type="compositionally biased region" description="Pro residues" evidence="20">
    <location>
        <begin position="883"/>
        <end position="896"/>
    </location>
</feature>
<feature type="compositionally biased region" description="Gly residues" evidence="20">
    <location>
        <begin position="706"/>
        <end position="717"/>
    </location>
</feature>
<organism evidence="22 23">
    <name type="scientific">Helicocarpus griseus UAMH5409</name>
    <dbReference type="NCBI Taxonomy" id="1447875"/>
    <lineage>
        <taxon>Eukaryota</taxon>
        <taxon>Fungi</taxon>
        <taxon>Dikarya</taxon>
        <taxon>Ascomycota</taxon>
        <taxon>Pezizomycotina</taxon>
        <taxon>Eurotiomycetes</taxon>
        <taxon>Eurotiomycetidae</taxon>
        <taxon>Onygenales</taxon>
        <taxon>Ajellomycetaceae</taxon>
        <taxon>Helicocarpus</taxon>
    </lineage>
</organism>
<evidence type="ECO:0000256" key="7">
    <source>
        <dbReference type="ARBA" id="ARBA00020357"/>
    </source>
</evidence>
<gene>
    <name evidence="22" type="ORF">AJ79_05662</name>
</gene>
<evidence type="ECO:0000256" key="17">
    <source>
        <dbReference type="ARBA" id="ARBA00029697"/>
    </source>
</evidence>
<evidence type="ECO:0000256" key="13">
    <source>
        <dbReference type="ARBA" id="ARBA00022753"/>
    </source>
</evidence>
<dbReference type="AlphaFoldDB" id="A0A2B7XKC2"/>
<evidence type="ECO:0000256" key="16">
    <source>
        <dbReference type="ARBA" id="ARBA00023212"/>
    </source>
</evidence>
<evidence type="ECO:0000256" key="11">
    <source>
        <dbReference type="ARBA" id="ARBA00022583"/>
    </source>
</evidence>
<dbReference type="Pfam" id="PF24081">
    <property type="entry name" value="PH_SLA1"/>
    <property type="match status" value="1"/>
</dbReference>
<feature type="region of interest" description="Disordered" evidence="20">
    <location>
        <begin position="177"/>
        <end position="278"/>
    </location>
</feature>
<feature type="compositionally biased region" description="Low complexity" evidence="20">
    <location>
        <begin position="786"/>
        <end position="811"/>
    </location>
</feature>
<dbReference type="GO" id="GO:0005886">
    <property type="term" value="C:plasma membrane"/>
    <property type="evidence" value="ECO:0007669"/>
    <property type="project" value="UniProtKB-SubCell"/>
</dbReference>
<dbReference type="PANTHER" id="PTHR15735:SF19">
    <property type="entry name" value="ACTIN CYTOSKELETON-REGULATORY COMPLEX PROTEIN SLA1"/>
    <property type="match status" value="1"/>
</dbReference>
<evidence type="ECO:0000256" key="20">
    <source>
        <dbReference type="SAM" id="MobiDB-lite"/>
    </source>
</evidence>
<dbReference type="GO" id="GO:0030833">
    <property type="term" value="P:regulation of actin filament polymerization"/>
    <property type="evidence" value="ECO:0007669"/>
    <property type="project" value="TreeGrafter"/>
</dbReference>
<evidence type="ECO:0000313" key="23">
    <source>
        <dbReference type="Proteomes" id="UP000223968"/>
    </source>
</evidence>
<evidence type="ECO:0000313" key="22">
    <source>
        <dbReference type="EMBL" id="PGH09606.1"/>
    </source>
</evidence>
<feature type="compositionally biased region" description="Polar residues" evidence="20">
    <location>
        <begin position="229"/>
        <end position="251"/>
    </location>
</feature>
<dbReference type="Proteomes" id="UP000223968">
    <property type="component" value="Unassembled WGS sequence"/>
</dbReference>
<dbReference type="PRINTS" id="PR00452">
    <property type="entry name" value="SH3DOMAIN"/>
</dbReference>
<evidence type="ECO:0000259" key="21">
    <source>
        <dbReference type="PROSITE" id="PS50002"/>
    </source>
</evidence>
<feature type="compositionally biased region" description="Basic residues" evidence="20">
    <location>
        <begin position="519"/>
        <end position="530"/>
    </location>
</feature>
<feature type="compositionally biased region" description="Low complexity" evidence="20">
    <location>
        <begin position="1070"/>
        <end position="1080"/>
    </location>
</feature>
<dbReference type="CDD" id="cd11773">
    <property type="entry name" value="SH3_Sla1p_1"/>
    <property type="match status" value="1"/>
</dbReference>
<accession>A0A2B7XKC2</accession>
<dbReference type="GO" id="GO:0005634">
    <property type="term" value="C:nucleus"/>
    <property type="evidence" value="ECO:0007669"/>
    <property type="project" value="TreeGrafter"/>
</dbReference>
<feature type="compositionally biased region" description="Basic and acidic residues" evidence="20">
    <location>
        <begin position="531"/>
        <end position="542"/>
    </location>
</feature>
<keyword evidence="15" id="KW-0009">Actin-binding</keyword>
<reference evidence="22 23" key="1">
    <citation type="submission" date="2017-10" db="EMBL/GenBank/DDBJ databases">
        <title>Comparative genomics in systemic dimorphic fungi from Ajellomycetaceae.</title>
        <authorList>
            <person name="Munoz J.F."/>
            <person name="Mcewen J.G."/>
            <person name="Clay O.K."/>
            <person name="Cuomo C.A."/>
        </authorList>
    </citation>
    <scope>NUCLEOTIDE SEQUENCE [LARGE SCALE GENOMIC DNA]</scope>
    <source>
        <strain evidence="22 23">UAMH5409</strain>
    </source>
</reference>
<dbReference type="Pfam" id="PF03983">
    <property type="entry name" value="SHD1"/>
    <property type="match status" value="1"/>
</dbReference>
<keyword evidence="16" id="KW-0206">Cytoskeleton</keyword>
<dbReference type="InterPro" id="IPR056996">
    <property type="entry name" value="PH_SLA1"/>
</dbReference>
<dbReference type="SMART" id="SM00326">
    <property type="entry name" value="SH3"/>
    <property type="match status" value="3"/>
</dbReference>
<evidence type="ECO:0000256" key="19">
    <source>
        <dbReference type="PROSITE-ProRule" id="PRU00192"/>
    </source>
</evidence>
<comment type="similarity">
    <text evidence="4">Belongs to the SLA1 family.</text>
</comment>
<comment type="caution">
    <text evidence="22">The sequence shown here is derived from an EMBL/GenBank/DDBJ whole genome shotgun (WGS) entry which is preliminary data.</text>
</comment>
<sequence>MGFVGVYTAVYDYTPQAENELEIREGDLLYVLEKSSEDDWWKAKKKAAEEDEDEPVGLVPNNYVEEAQPIHKARALYDYTRQTDEEVSFTEEVELVVYDTSDPDWTLVGVNNDYGFAPANYIEITEDITAGKPAPAAPTLPERPAETESEGAPTPASPSSADAGPAAAIAGILHKNQPSVSSEQSRTIPSPPVASSVPPPRRQPTYTPEESDGEDAAPPPSLPRRPPSDQISSPQLSSPRDPSPRRQQYSSVKGEEPSTGVQPSPPYKAGEFRSQHRSAISPSGYHLYNISEMVSAMGKRKKMPTTLGININTGTIFISPEKSVDGPHQEWTAEKLTHYSIEGKHVFLDLVRPSKSVDFHAGAKDTANEIVAALGEIAGGYRAEGLREVIAAGAGGTKKKGQMLYEFMAQGDDEVTVAVGDEVIILDDTKSDEWWMVRRLKNGREGVVPSSYVEITGILTPEEPRKGVSAGLSTVEQNRLEETRLTKESARKSSGEVGPGIELPERGSSLFPRDSSNHHSQRQKRNSKSKPKPDPLKTRNWTDRTGSFTVVAEFIGLAEGKIHLHKQNGVKIAVPVSKMSVEDLEYVEKVTGQSLDEDKPLSDIRRRSRMNDSGKAGASVKEYDWFDFFLKAGVGPHQCERYAQNFSRDSMDEAILPDITTETLRTLGLKEGDILRVMKYLDSQFNRGKSKAVSFGGEQVIGNGEEGAGGLFAGPGGALRNNTRKGRPAPAVQTSDVVDPKAFEGKGDSTKSGSPPPAPQATSTTDEKIPQGFEDSAWEVKHPKQPATTAAAPTSAPATTQAAPAPVPTGAMADLSLLSKPLQPTPANPSPQPQITQPPVSQPPPQIQTQQTGANPSFFAQLGQQQPQAGLQPQMTGYVPQQQPMPPRQRPQPPPMATQGSSLLPPPPDRPLSAPQHLPQNSAFGPPPLQPQLTGVPASGPSIAPPGHSLSELNQQRFQTQFQPQQTGMGPFGNQMSPQPTGMMPQQQQFGFQPSQPFMNGPQGQQPGFQQSLAPQQTGLPGFQQQPPQLQPMQTGLPPPLQPQRTGINGFGGPTSFTPSPPPIPPIPQQPTAAPLQPQKTGPPPPVRFGVQKDAKKLTPQPTGLKANLSQASESIILSSFLSAMYMSVANMFPLNSATKPLWILIALIIAIHI</sequence>
<feature type="domain" description="SH3" evidence="21">
    <location>
        <begin position="2"/>
        <end position="69"/>
    </location>
</feature>
<feature type="region of interest" description="Disordered" evidence="20">
    <location>
        <begin position="706"/>
        <end position="768"/>
    </location>
</feature>
<dbReference type="InterPro" id="IPR007131">
    <property type="entry name" value="SHD1"/>
</dbReference>
<feature type="compositionally biased region" description="Pro residues" evidence="20">
    <location>
        <begin position="189"/>
        <end position="202"/>
    </location>
</feature>
<feature type="region of interest" description="Disordered" evidence="20">
    <location>
        <begin position="132"/>
        <end position="164"/>
    </location>
</feature>
<dbReference type="Gene3D" id="1.10.150.50">
    <property type="entry name" value="Transcription Factor, Ets-1"/>
    <property type="match status" value="1"/>
</dbReference>
<name>A0A2B7XKC2_9EURO</name>
<keyword evidence="23" id="KW-1185">Reference proteome</keyword>
<dbReference type="GO" id="GO:0030479">
    <property type="term" value="C:actin cortical patch"/>
    <property type="evidence" value="ECO:0007669"/>
    <property type="project" value="UniProtKB-SubCell"/>
</dbReference>
<keyword evidence="14" id="KW-0472">Membrane</keyword>
<dbReference type="SUPFAM" id="SSF50044">
    <property type="entry name" value="SH3-domain"/>
    <property type="match status" value="3"/>
</dbReference>
<dbReference type="InterPro" id="IPR035800">
    <property type="entry name" value="Sla1_SH3_1"/>
</dbReference>
<keyword evidence="11" id="KW-0254">Endocytosis</keyword>
<feature type="compositionally biased region" description="Polar residues" evidence="20">
    <location>
        <begin position="177"/>
        <end position="188"/>
    </location>
</feature>
<dbReference type="STRING" id="1447875.A0A2B7XKC2"/>
<feature type="compositionally biased region" description="Low complexity" evidence="20">
    <location>
        <begin position="955"/>
        <end position="1036"/>
    </location>
</feature>
<feature type="compositionally biased region" description="Low complexity" evidence="20">
    <location>
        <begin position="860"/>
        <end position="874"/>
    </location>
</feature>
<feature type="domain" description="SH3" evidence="21">
    <location>
        <begin position="396"/>
        <end position="458"/>
    </location>
</feature>
<evidence type="ECO:0000256" key="15">
    <source>
        <dbReference type="ARBA" id="ARBA00023203"/>
    </source>
</evidence>
<keyword evidence="9" id="KW-1003">Cell membrane</keyword>
<dbReference type="Gene3D" id="2.30.30.700">
    <property type="entry name" value="SLA1 homology domain 1"/>
    <property type="match status" value="1"/>
</dbReference>
<dbReference type="GO" id="GO:0000147">
    <property type="term" value="P:actin cortical patch assembly"/>
    <property type="evidence" value="ECO:0007669"/>
    <property type="project" value="TreeGrafter"/>
</dbReference>
<dbReference type="PANTHER" id="PTHR15735">
    <property type="entry name" value="FCH AND DOUBLE SH3 DOMAINS PROTEIN"/>
    <property type="match status" value="1"/>
</dbReference>
<dbReference type="Gene3D" id="2.30.30.40">
    <property type="entry name" value="SH3 Domains"/>
    <property type="match status" value="3"/>
</dbReference>
<dbReference type="InterPro" id="IPR036028">
    <property type="entry name" value="SH3-like_dom_sf"/>
</dbReference>
<feature type="compositionally biased region" description="Pro residues" evidence="20">
    <location>
        <begin position="823"/>
        <end position="832"/>
    </location>
</feature>
<dbReference type="EMBL" id="PDNB01000092">
    <property type="protein sequence ID" value="PGH09606.1"/>
    <property type="molecule type" value="Genomic_DNA"/>
</dbReference>
<keyword evidence="13" id="KW-0967">Endosome</keyword>
<dbReference type="GO" id="GO:0043130">
    <property type="term" value="F:ubiquitin binding"/>
    <property type="evidence" value="ECO:0007669"/>
    <property type="project" value="InterPro"/>
</dbReference>
<evidence type="ECO:0000256" key="4">
    <source>
        <dbReference type="ARBA" id="ARBA00007948"/>
    </source>
</evidence>
<dbReference type="CDD" id="cd11775">
    <property type="entry name" value="SH3_Sla1p_3"/>
    <property type="match status" value="1"/>
</dbReference>
<dbReference type="GO" id="GO:0003779">
    <property type="term" value="F:actin binding"/>
    <property type="evidence" value="ECO:0007669"/>
    <property type="project" value="UniProtKB-KW"/>
</dbReference>
<evidence type="ECO:0000256" key="18">
    <source>
        <dbReference type="ARBA" id="ARBA00030785"/>
    </source>
</evidence>
<feature type="region of interest" description="Disordered" evidence="20">
    <location>
        <begin position="782"/>
        <end position="1082"/>
    </location>
</feature>
<evidence type="ECO:0000256" key="8">
    <source>
        <dbReference type="ARBA" id="ARBA00022443"/>
    </source>
</evidence>
<feature type="compositionally biased region" description="Basic and acidic residues" evidence="20">
    <location>
        <begin position="738"/>
        <end position="749"/>
    </location>
</feature>
<feature type="compositionally biased region" description="Basic and acidic residues" evidence="20">
    <location>
        <begin position="478"/>
        <end position="494"/>
    </location>
</feature>
<dbReference type="GO" id="GO:0042802">
    <property type="term" value="F:identical protein binding"/>
    <property type="evidence" value="ECO:0007669"/>
    <property type="project" value="InterPro"/>
</dbReference>